<dbReference type="PANTHER" id="PTHR38011">
    <property type="entry name" value="DIHYDROFOLATE REDUCTASE FAMILY PROTEIN (AFU_ORTHOLOGUE AFUA_8G06820)"/>
    <property type="match status" value="1"/>
</dbReference>
<evidence type="ECO:0000259" key="1">
    <source>
        <dbReference type="Pfam" id="PF01872"/>
    </source>
</evidence>
<feature type="domain" description="Bacterial bifunctional deaminase-reductase C-terminal" evidence="1">
    <location>
        <begin position="4"/>
        <end position="175"/>
    </location>
</feature>
<reference evidence="3" key="1">
    <citation type="submission" date="2019-09" db="EMBL/GenBank/DDBJ databases">
        <title>Antimicrobial potential of Antarctic Bacteria.</title>
        <authorList>
            <person name="Benaud N."/>
            <person name="Edwards R.J."/>
            <person name="Ferrari B.C."/>
        </authorList>
    </citation>
    <scope>NUCLEOTIDE SEQUENCE [LARGE SCALE GENOMIC DNA]</scope>
    <source>
        <strain evidence="3">SPB151</strain>
    </source>
</reference>
<dbReference type="PANTHER" id="PTHR38011:SF11">
    <property type="entry name" value="2,5-DIAMINO-6-RIBOSYLAMINO-4(3H)-PYRIMIDINONE 5'-PHOSPHATE REDUCTASE"/>
    <property type="match status" value="1"/>
</dbReference>
<dbReference type="GO" id="GO:0009231">
    <property type="term" value="P:riboflavin biosynthetic process"/>
    <property type="evidence" value="ECO:0007669"/>
    <property type="project" value="InterPro"/>
</dbReference>
<dbReference type="InterPro" id="IPR050765">
    <property type="entry name" value="Riboflavin_Biosynth_HTPR"/>
</dbReference>
<gene>
    <name evidence="2" type="ORF">F1D05_21750</name>
</gene>
<evidence type="ECO:0000313" key="3">
    <source>
        <dbReference type="Proteomes" id="UP000515563"/>
    </source>
</evidence>
<dbReference type="Proteomes" id="UP000515563">
    <property type="component" value="Chromosome"/>
</dbReference>
<dbReference type="EMBL" id="CP043661">
    <property type="protein sequence ID" value="QNE20055.1"/>
    <property type="molecule type" value="Genomic_DNA"/>
</dbReference>
<keyword evidence="3" id="KW-1185">Reference proteome</keyword>
<dbReference type="InterPro" id="IPR024072">
    <property type="entry name" value="DHFR-like_dom_sf"/>
</dbReference>
<dbReference type="AlphaFoldDB" id="A0A7G6X1E0"/>
<dbReference type="Pfam" id="PF01872">
    <property type="entry name" value="RibD_C"/>
    <property type="match status" value="1"/>
</dbReference>
<accession>A0A7G6X1E0</accession>
<proteinExistence type="predicted"/>
<organism evidence="2 3">
    <name type="scientific">Kribbella qitaiheensis</name>
    <dbReference type="NCBI Taxonomy" id="1544730"/>
    <lineage>
        <taxon>Bacteria</taxon>
        <taxon>Bacillati</taxon>
        <taxon>Actinomycetota</taxon>
        <taxon>Actinomycetes</taxon>
        <taxon>Propionibacteriales</taxon>
        <taxon>Kribbellaceae</taxon>
        <taxon>Kribbella</taxon>
    </lineage>
</organism>
<dbReference type="SUPFAM" id="SSF53597">
    <property type="entry name" value="Dihydrofolate reductase-like"/>
    <property type="match status" value="1"/>
</dbReference>
<dbReference type="GO" id="GO:0008703">
    <property type="term" value="F:5-amino-6-(5-phosphoribosylamino)uracil reductase activity"/>
    <property type="evidence" value="ECO:0007669"/>
    <property type="project" value="InterPro"/>
</dbReference>
<dbReference type="RefSeq" id="WP_185441998.1">
    <property type="nucleotide sequence ID" value="NZ_CP043661.1"/>
</dbReference>
<dbReference type="Gene3D" id="3.40.430.10">
    <property type="entry name" value="Dihydrofolate Reductase, subunit A"/>
    <property type="match status" value="1"/>
</dbReference>
<dbReference type="InterPro" id="IPR002734">
    <property type="entry name" value="RibDG_C"/>
</dbReference>
<sequence length="183" mass="20195">MRDLVVTQNITVDGVIEATEGWFGPADGDMSDQLAAVKEQREAADAFLVGRRTFEDLRGYWPSQTDDETGISAYLDAVAKYVVSSTMQDPQWKNSTVLRDLGAVSALKDQPGKDIVTTGSIDLVHQLIGAGLVDEFRLFVYPVVLGRGRRLFPDDVALPRLRLVETRAFSSGVTLTRYRTDTP</sequence>
<evidence type="ECO:0000313" key="2">
    <source>
        <dbReference type="EMBL" id="QNE20055.1"/>
    </source>
</evidence>
<reference evidence="2 3" key="2">
    <citation type="journal article" date="2020" name="Microbiol. Resour. Announc.">
        <title>Antarctic desert soil bacteria exhibit high novel natural product potential, evaluated through long-read genome sequencing and comparative genomics.</title>
        <authorList>
            <person name="Benaud N."/>
            <person name="Edwards R.J."/>
            <person name="Amos T.G."/>
            <person name="D'Agostino P.M."/>
            <person name="Gutierrez-Chavez C."/>
            <person name="Montgomery K."/>
            <person name="Nicetic I."/>
            <person name="Ferrari B.C."/>
        </authorList>
    </citation>
    <scope>NUCLEOTIDE SEQUENCE [LARGE SCALE GENOMIC DNA]</scope>
    <source>
        <strain evidence="2 3">SPB151</strain>
    </source>
</reference>
<protein>
    <submittedName>
        <fullName evidence="2">Dihydrofolate reductase</fullName>
    </submittedName>
</protein>
<name>A0A7G6X1E0_9ACTN</name>
<dbReference type="KEGG" id="kqi:F1D05_21750"/>